<protein>
    <submittedName>
        <fullName evidence="1">Uncharacterized protein</fullName>
    </submittedName>
</protein>
<reference evidence="1" key="2">
    <citation type="submission" date="2022-08" db="UniProtKB">
        <authorList>
            <consortium name="EnsemblMetazoa"/>
        </authorList>
    </citation>
    <scope>IDENTIFICATION</scope>
    <source>
        <strain evidence="1">STECLA/ALBI9_A</strain>
    </source>
</reference>
<dbReference type="Proteomes" id="UP000069272">
    <property type="component" value="Chromosome 3L"/>
</dbReference>
<dbReference type="EnsemblMetazoa" id="AALB014474-RA">
    <property type="protein sequence ID" value="AALB014474-PA"/>
    <property type="gene ID" value="AALB014474"/>
</dbReference>
<evidence type="ECO:0000313" key="1">
    <source>
        <dbReference type="EnsemblMetazoa" id="AALB014474-PA"/>
    </source>
</evidence>
<dbReference type="AlphaFoldDB" id="A0A182FXV9"/>
<evidence type="ECO:0000313" key="2">
    <source>
        <dbReference type="Proteomes" id="UP000069272"/>
    </source>
</evidence>
<organism evidence="1 2">
    <name type="scientific">Anopheles albimanus</name>
    <name type="common">New world malaria mosquito</name>
    <dbReference type="NCBI Taxonomy" id="7167"/>
    <lineage>
        <taxon>Eukaryota</taxon>
        <taxon>Metazoa</taxon>
        <taxon>Ecdysozoa</taxon>
        <taxon>Arthropoda</taxon>
        <taxon>Hexapoda</taxon>
        <taxon>Insecta</taxon>
        <taxon>Pterygota</taxon>
        <taxon>Neoptera</taxon>
        <taxon>Endopterygota</taxon>
        <taxon>Diptera</taxon>
        <taxon>Nematocera</taxon>
        <taxon>Culicoidea</taxon>
        <taxon>Culicidae</taxon>
        <taxon>Anophelinae</taxon>
        <taxon>Anopheles</taxon>
    </lineage>
</organism>
<reference evidence="1 2" key="1">
    <citation type="journal article" date="2017" name="G3 (Bethesda)">
        <title>The Physical Genome Mapping of Anopheles albimanus Corrected Scaffold Misassemblies and Identified Interarm Rearrangements in Genus Anopheles.</title>
        <authorList>
            <person name="Artemov G.N."/>
            <person name="Peery A.N."/>
            <person name="Jiang X."/>
            <person name="Tu Z."/>
            <person name="Stegniy V.N."/>
            <person name="Sharakhova M.V."/>
            <person name="Sharakhov I.V."/>
        </authorList>
    </citation>
    <scope>NUCLEOTIDE SEQUENCE [LARGE SCALE GENOMIC DNA]</scope>
    <source>
        <strain evidence="1 2">ALBI9_A</strain>
    </source>
</reference>
<accession>A0A182FXV9</accession>
<dbReference type="VEuPathDB" id="VectorBase:AALB014474"/>
<keyword evidence="2" id="KW-1185">Reference proteome</keyword>
<proteinExistence type="predicted"/>
<sequence>HVSAARSGGNDVLDFLAIKKTINRAAVRLEHFPSLCALLVSKI</sequence>
<name>A0A182FXV9_ANOAL</name>